<feature type="domain" description="ATP-cone" evidence="8">
    <location>
        <begin position="47"/>
        <end position="137"/>
    </location>
</feature>
<evidence type="ECO:0000256" key="6">
    <source>
        <dbReference type="ARBA" id="ARBA00023163"/>
    </source>
</evidence>
<evidence type="ECO:0000256" key="5">
    <source>
        <dbReference type="ARBA" id="ARBA00023125"/>
    </source>
</evidence>
<comment type="function">
    <text evidence="7">Negatively regulates transcription of bacterial ribonucleotide reductase nrd genes and operons by binding to NrdR-boxes.</text>
</comment>
<keyword evidence="3 7" id="KW-0067">ATP-binding</keyword>
<keyword evidence="6 7" id="KW-0804">Transcription</keyword>
<keyword evidence="4 7" id="KW-0805">Transcription regulation</keyword>
<dbReference type="HAMAP" id="MF_00440">
    <property type="entry name" value="NrdR"/>
    <property type="match status" value="1"/>
</dbReference>
<dbReference type="NCBIfam" id="TIGR00244">
    <property type="entry name" value="transcriptional regulator NrdR"/>
    <property type="match status" value="1"/>
</dbReference>
<evidence type="ECO:0000256" key="1">
    <source>
        <dbReference type="ARBA" id="ARBA00022491"/>
    </source>
</evidence>
<dbReference type="InterPro" id="IPR005144">
    <property type="entry name" value="ATP-cone_dom"/>
</dbReference>
<organism evidence="9">
    <name type="scientific">uncultured Chloroflexota bacterium</name>
    <dbReference type="NCBI Taxonomy" id="166587"/>
    <lineage>
        <taxon>Bacteria</taxon>
        <taxon>Bacillati</taxon>
        <taxon>Chloroflexota</taxon>
        <taxon>environmental samples</taxon>
    </lineage>
</organism>
<dbReference type="EMBL" id="CADCTC010000207">
    <property type="protein sequence ID" value="CAA9281283.1"/>
    <property type="molecule type" value="Genomic_DNA"/>
</dbReference>
<dbReference type="Pfam" id="PF22811">
    <property type="entry name" value="Zn_ribbon_NrdR"/>
    <property type="match status" value="1"/>
</dbReference>
<keyword evidence="1 7" id="KW-0678">Repressor</keyword>
<evidence type="ECO:0000256" key="4">
    <source>
        <dbReference type="ARBA" id="ARBA00023015"/>
    </source>
</evidence>
<keyword evidence="5 7" id="KW-0238">DNA-binding</keyword>
<dbReference type="GO" id="GO:0005524">
    <property type="term" value="F:ATP binding"/>
    <property type="evidence" value="ECO:0007669"/>
    <property type="project" value="UniProtKB-UniRule"/>
</dbReference>
<dbReference type="AlphaFoldDB" id="A0A6J4JL43"/>
<accession>A0A6J4JL43</accession>
<dbReference type="PANTHER" id="PTHR30455">
    <property type="entry name" value="TRANSCRIPTIONAL REPRESSOR NRDR"/>
    <property type="match status" value="1"/>
</dbReference>
<gene>
    <name evidence="7" type="primary">nrdR</name>
    <name evidence="9" type="ORF">AVDCRST_MAG77-3863</name>
</gene>
<comment type="caution">
    <text evidence="7">Lacks conserved residue(s) required for the propagation of feature annotation.</text>
</comment>
<dbReference type="InterPro" id="IPR003796">
    <property type="entry name" value="RNR_NrdR-like"/>
</dbReference>
<evidence type="ECO:0000313" key="9">
    <source>
        <dbReference type="EMBL" id="CAA9281283.1"/>
    </source>
</evidence>
<dbReference type="InterPro" id="IPR055173">
    <property type="entry name" value="NrdR-like_N"/>
</dbReference>
<dbReference type="PROSITE" id="PS51161">
    <property type="entry name" value="ATP_CONE"/>
    <property type="match status" value="1"/>
</dbReference>
<evidence type="ECO:0000256" key="3">
    <source>
        <dbReference type="ARBA" id="ARBA00022840"/>
    </source>
</evidence>
<dbReference type="Pfam" id="PF03477">
    <property type="entry name" value="ATP-cone"/>
    <property type="match status" value="1"/>
</dbReference>
<sequence length="156" mass="17820">MRCPSCHSDDLRVLETREGDNAIRRRRRCEACGRRFSTTERIDATTLLVVKRDGRREEYDRAKVLRGVRIACEKRPIPAETIERLADEVERDLARDGAAEAPSTRVGDLVIEKLLALDPIAYIRFASVYRDMATLEAIRRELDALLEQGLAARPRD</sequence>
<evidence type="ECO:0000256" key="2">
    <source>
        <dbReference type="ARBA" id="ARBA00022741"/>
    </source>
</evidence>
<dbReference type="PANTHER" id="PTHR30455:SF2">
    <property type="entry name" value="TRANSCRIPTIONAL REPRESSOR NRDR"/>
    <property type="match status" value="1"/>
</dbReference>
<protein>
    <recommendedName>
        <fullName evidence="7">Transcriptional repressor NrdR</fullName>
    </recommendedName>
</protein>
<dbReference type="GO" id="GO:0003677">
    <property type="term" value="F:DNA binding"/>
    <property type="evidence" value="ECO:0007669"/>
    <property type="project" value="UniProtKB-KW"/>
</dbReference>
<proteinExistence type="inferred from homology"/>
<comment type="similarity">
    <text evidence="7">Belongs to the NrdR family.</text>
</comment>
<keyword evidence="2 7" id="KW-0547">Nucleotide-binding</keyword>
<dbReference type="GO" id="GO:0008270">
    <property type="term" value="F:zinc ion binding"/>
    <property type="evidence" value="ECO:0007669"/>
    <property type="project" value="InterPro"/>
</dbReference>
<name>A0A6J4JL43_9CHLR</name>
<evidence type="ECO:0000259" key="8">
    <source>
        <dbReference type="PROSITE" id="PS51161"/>
    </source>
</evidence>
<dbReference type="GO" id="GO:0045892">
    <property type="term" value="P:negative regulation of DNA-templated transcription"/>
    <property type="evidence" value="ECO:0007669"/>
    <property type="project" value="UniProtKB-UniRule"/>
</dbReference>
<evidence type="ECO:0000256" key="7">
    <source>
        <dbReference type="HAMAP-Rule" id="MF_00440"/>
    </source>
</evidence>
<reference evidence="9" key="1">
    <citation type="submission" date="2020-02" db="EMBL/GenBank/DDBJ databases">
        <authorList>
            <person name="Meier V. D."/>
        </authorList>
    </citation>
    <scope>NUCLEOTIDE SEQUENCE</scope>
    <source>
        <strain evidence="9">AVDCRST_MAG77</strain>
    </source>
</reference>